<dbReference type="Gene3D" id="1.20.890.10">
    <property type="entry name" value="cAMP-dependent protein kinase regulatory subunit, dimerization-anchoring domain"/>
    <property type="match status" value="1"/>
</dbReference>
<dbReference type="VEuPathDB" id="FungiDB:AMAG_07388"/>
<dbReference type="STRING" id="578462.A0A0L0SHZ2"/>
<proteinExistence type="predicted"/>
<gene>
    <name evidence="2" type="ORF">AMAG_07388</name>
</gene>
<dbReference type="Pfam" id="PF02197">
    <property type="entry name" value="RIIa"/>
    <property type="match status" value="1"/>
</dbReference>
<reference evidence="3" key="2">
    <citation type="submission" date="2009-11" db="EMBL/GenBank/DDBJ databases">
        <title>The Genome Sequence of Allomyces macrogynus strain ATCC 38327.</title>
        <authorList>
            <consortium name="The Broad Institute Genome Sequencing Platform"/>
            <person name="Russ C."/>
            <person name="Cuomo C."/>
            <person name="Shea T."/>
            <person name="Young S.K."/>
            <person name="Zeng Q."/>
            <person name="Koehrsen M."/>
            <person name="Haas B."/>
            <person name="Borodovsky M."/>
            <person name="Guigo R."/>
            <person name="Alvarado L."/>
            <person name="Berlin A."/>
            <person name="Borenstein D."/>
            <person name="Chen Z."/>
            <person name="Engels R."/>
            <person name="Freedman E."/>
            <person name="Gellesch M."/>
            <person name="Goldberg J."/>
            <person name="Griggs A."/>
            <person name="Gujja S."/>
            <person name="Heiman D."/>
            <person name="Hepburn T."/>
            <person name="Howarth C."/>
            <person name="Jen D."/>
            <person name="Larson L."/>
            <person name="Lewis B."/>
            <person name="Mehta T."/>
            <person name="Park D."/>
            <person name="Pearson M."/>
            <person name="Roberts A."/>
            <person name="Saif S."/>
            <person name="Shenoy N."/>
            <person name="Sisk P."/>
            <person name="Stolte C."/>
            <person name="Sykes S."/>
            <person name="Walk T."/>
            <person name="White J."/>
            <person name="Yandava C."/>
            <person name="Burger G."/>
            <person name="Gray M.W."/>
            <person name="Holland P.W.H."/>
            <person name="King N."/>
            <person name="Lang F.B.F."/>
            <person name="Roger A.J."/>
            <person name="Ruiz-Trillo I."/>
            <person name="Lander E."/>
            <person name="Nusbaum C."/>
        </authorList>
    </citation>
    <scope>NUCLEOTIDE SEQUENCE [LARGE SCALE GENOMIC DNA]</scope>
    <source>
        <strain evidence="3">ATCC 38327</strain>
    </source>
</reference>
<dbReference type="eggNOG" id="ENOG502T7YU">
    <property type="taxonomic scope" value="Eukaryota"/>
</dbReference>
<reference evidence="2 3" key="1">
    <citation type="submission" date="2009-11" db="EMBL/GenBank/DDBJ databases">
        <title>Annotation of Allomyces macrogynus ATCC 38327.</title>
        <authorList>
            <consortium name="The Broad Institute Genome Sequencing Platform"/>
            <person name="Russ C."/>
            <person name="Cuomo C."/>
            <person name="Burger G."/>
            <person name="Gray M.W."/>
            <person name="Holland P.W.H."/>
            <person name="King N."/>
            <person name="Lang F.B.F."/>
            <person name="Roger A.J."/>
            <person name="Ruiz-Trillo I."/>
            <person name="Young S.K."/>
            <person name="Zeng Q."/>
            <person name="Gargeya S."/>
            <person name="Fitzgerald M."/>
            <person name="Haas B."/>
            <person name="Abouelleil A."/>
            <person name="Alvarado L."/>
            <person name="Arachchi H.M."/>
            <person name="Berlin A."/>
            <person name="Chapman S.B."/>
            <person name="Gearin G."/>
            <person name="Goldberg J."/>
            <person name="Griggs A."/>
            <person name="Gujja S."/>
            <person name="Hansen M."/>
            <person name="Heiman D."/>
            <person name="Howarth C."/>
            <person name="Larimer J."/>
            <person name="Lui A."/>
            <person name="MacDonald P.J.P."/>
            <person name="McCowen C."/>
            <person name="Montmayeur A."/>
            <person name="Murphy C."/>
            <person name="Neiman D."/>
            <person name="Pearson M."/>
            <person name="Priest M."/>
            <person name="Roberts A."/>
            <person name="Saif S."/>
            <person name="Shea T."/>
            <person name="Sisk P."/>
            <person name="Stolte C."/>
            <person name="Sykes S."/>
            <person name="Wortman J."/>
            <person name="Nusbaum C."/>
            <person name="Birren B."/>
        </authorList>
    </citation>
    <scope>NUCLEOTIDE SEQUENCE [LARGE SCALE GENOMIC DNA]</scope>
    <source>
        <strain evidence="2 3">ATCC 38327</strain>
    </source>
</reference>
<dbReference type="AlphaFoldDB" id="A0A0L0SHZ2"/>
<dbReference type="SUPFAM" id="SSF47391">
    <property type="entry name" value="Dimerization-anchoring domain of cAMP-dependent PK regulatory subunit"/>
    <property type="match status" value="1"/>
</dbReference>
<evidence type="ECO:0000313" key="3">
    <source>
        <dbReference type="Proteomes" id="UP000054350"/>
    </source>
</evidence>
<evidence type="ECO:0000313" key="2">
    <source>
        <dbReference type="EMBL" id="KNE62143.1"/>
    </source>
</evidence>
<sequence length="383" mass="41610">MDPAPTPPDGGQWDQLTLACPLQDVAAELLASLADTDVLLAPLLQTCWSLALHDAGSRPVGKLSLEIQEDKVDDVPCYLVLLTVSAHLPHAATAKPETWSLQLVAHVSGTLDTIQEKLVVAAGKRFRQARSVWQVDDEYLVQLTTSGTDVEPAQPQTFVVPKAKCPGLLFQGAELIMHLLVALHLDATLLSVPEIFQYHVLTLDWTLHQVTLQSDPPSTHLFRGRARKLVGIWLTDPAGSPNTTPTRPSMFLLAPPGAQLYFDHAHNLDLMFICGIWGCLTAEPATVSDTSAGASGVGIATAEEDEEAKPHAHPADLPDFGGEIELQSKFFEFKSKEEASFQSLLATRPELSQVLTDFTRALLAKKPTDVLAFAKEYFTVDAD</sequence>
<protein>
    <recommendedName>
        <fullName evidence="1">RIIa domain-containing protein</fullName>
    </recommendedName>
</protein>
<name>A0A0L0SHZ2_ALLM3</name>
<accession>A0A0L0SHZ2</accession>
<organism evidence="2 3">
    <name type="scientific">Allomyces macrogynus (strain ATCC 38327)</name>
    <name type="common">Allomyces javanicus var. macrogynus</name>
    <dbReference type="NCBI Taxonomy" id="578462"/>
    <lineage>
        <taxon>Eukaryota</taxon>
        <taxon>Fungi</taxon>
        <taxon>Fungi incertae sedis</taxon>
        <taxon>Blastocladiomycota</taxon>
        <taxon>Blastocladiomycetes</taxon>
        <taxon>Blastocladiales</taxon>
        <taxon>Blastocladiaceae</taxon>
        <taxon>Allomyces</taxon>
    </lineage>
</organism>
<dbReference type="EMBL" id="GG745339">
    <property type="protein sequence ID" value="KNE62143.1"/>
    <property type="molecule type" value="Genomic_DNA"/>
</dbReference>
<keyword evidence="3" id="KW-1185">Reference proteome</keyword>
<feature type="domain" description="RIIa" evidence="1">
    <location>
        <begin position="350"/>
        <end position="379"/>
    </location>
</feature>
<dbReference type="OrthoDB" id="5554271at2759"/>
<evidence type="ECO:0000259" key="1">
    <source>
        <dbReference type="Pfam" id="PF02197"/>
    </source>
</evidence>
<dbReference type="InterPro" id="IPR003117">
    <property type="entry name" value="cAMP_dep_PK_reg_su_I/II_a/b"/>
</dbReference>
<dbReference type="Proteomes" id="UP000054350">
    <property type="component" value="Unassembled WGS sequence"/>
</dbReference>